<dbReference type="EMBL" id="CM056814">
    <property type="protein sequence ID" value="KAJ8626128.1"/>
    <property type="molecule type" value="Genomic_DNA"/>
</dbReference>
<accession>A0ACC2KZ98</accession>
<reference evidence="1 2" key="1">
    <citation type="journal article" date="2022" name="Hortic Res">
        <title>A haplotype resolved chromosomal level avocado genome allows analysis of novel avocado genes.</title>
        <authorList>
            <person name="Nath O."/>
            <person name="Fletcher S.J."/>
            <person name="Hayward A."/>
            <person name="Shaw L.M."/>
            <person name="Masouleh A.K."/>
            <person name="Furtado A."/>
            <person name="Henry R.J."/>
            <person name="Mitter N."/>
        </authorList>
    </citation>
    <scope>NUCLEOTIDE SEQUENCE [LARGE SCALE GENOMIC DNA]</scope>
    <source>
        <strain evidence="2">cv. Hass</strain>
    </source>
</reference>
<organism evidence="1 2">
    <name type="scientific">Persea americana</name>
    <name type="common">Avocado</name>
    <dbReference type="NCBI Taxonomy" id="3435"/>
    <lineage>
        <taxon>Eukaryota</taxon>
        <taxon>Viridiplantae</taxon>
        <taxon>Streptophyta</taxon>
        <taxon>Embryophyta</taxon>
        <taxon>Tracheophyta</taxon>
        <taxon>Spermatophyta</taxon>
        <taxon>Magnoliopsida</taxon>
        <taxon>Magnoliidae</taxon>
        <taxon>Laurales</taxon>
        <taxon>Lauraceae</taxon>
        <taxon>Persea</taxon>
    </lineage>
</organism>
<sequence>MVAYDIVLALVCTTLIFLILVLLFLLCKRRSIEPEDNIITRPTIRAYTLTDIDAATDGFNQERILGKGRLGTVYGAVLGMGDVVAVKRVNPHLVLSNAGSSFSSTIRSLSSAHHPNIVPVIGFCEAPGERIIMMEFMGMHSLDHLLHQDQHDGSASGTTPLLDWKNRVRIAAEAARGIECLHEGTAPNIVHGSIKPCNIMIDLSFHARVSDYGLTFLAPQQWRGLVGYLDAEYWIDKGGVCKASDVFGFGVVLLELLSGRRCEEGLIVKWGLPLIKDSRVLELLDPRLGVPSSGMGPLVRLAKVASACVSNSRKSRPSIVQVAAILNSLEMEMEMEMEIGP</sequence>
<evidence type="ECO:0000313" key="2">
    <source>
        <dbReference type="Proteomes" id="UP001234297"/>
    </source>
</evidence>
<dbReference type="Proteomes" id="UP001234297">
    <property type="component" value="Chromosome 6"/>
</dbReference>
<evidence type="ECO:0000313" key="1">
    <source>
        <dbReference type="EMBL" id="KAJ8626128.1"/>
    </source>
</evidence>
<name>A0ACC2KZ98_PERAE</name>
<proteinExistence type="predicted"/>
<protein>
    <submittedName>
        <fullName evidence="1">Uncharacterized protein</fullName>
    </submittedName>
</protein>
<keyword evidence="2" id="KW-1185">Reference proteome</keyword>
<comment type="caution">
    <text evidence="1">The sequence shown here is derived from an EMBL/GenBank/DDBJ whole genome shotgun (WGS) entry which is preliminary data.</text>
</comment>
<gene>
    <name evidence="1" type="ORF">MRB53_019435</name>
</gene>